<feature type="transmembrane region" description="Helical" evidence="1">
    <location>
        <begin position="194"/>
        <end position="216"/>
    </location>
</feature>
<feature type="transmembrane region" description="Helical" evidence="1">
    <location>
        <begin position="111"/>
        <end position="131"/>
    </location>
</feature>
<feature type="transmembrane region" description="Helical" evidence="1">
    <location>
        <begin position="71"/>
        <end position="90"/>
    </location>
</feature>
<feature type="transmembrane region" description="Helical" evidence="1">
    <location>
        <begin position="228"/>
        <end position="252"/>
    </location>
</feature>
<keyword evidence="1" id="KW-1133">Transmembrane helix</keyword>
<accession>A0A7S1KP72</accession>
<keyword evidence="1" id="KW-0472">Membrane</keyword>
<keyword evidence="1" id="KW-0812">Transmembrane</keyword>
<dbReference type="AlphaFoldDB" id="A0A7S1KP72"/>
<organism evidence="2">
    <name type="scientific">Percolomonas cosmopolitus</name>
    <dbReference type="NCBI Taxonomy" id="63605"/>
    <lineage>
        <taxon>Eukaryota</taxon>
        <taxon>Discoba</taxon>
        <taxon>Heterolobosea</taxon>
        <taxon>Tetramitia</taxon>
        <taxon>Eutetramitia</taxon>
        <taxon>Percolomonadidae</taxon>
        <taxon>Percolomonas</taxon>
    </lineage>
</organism>
<sequence>MPSLLSKSIGILALLGLLGYLPTYLMFFLLGLTNHHHSTQEHILEAQMTPTQQLKTFVQHPHAAQLVGMTYFLDFVFNYLLPVAVLLVLFHQIRAFYYQRNVNRLLLVNSFNVLGLAGFSIGSVSAMLLAISSKLFVDMYTSSSDWDNHFAINMYHWVHEVTVHGFTGIVHCLLSGLYFIGLGYVLVQDFKKKLTFGIFNLLLGSACCLISFFTIYRNFISTDKDESFLIIPTFAKMFALPAWCSWCGFLLLTQREGTSLCFQQAGADLPPDQRNQPSILEYMKTKDE</sequence>
<gene>
    <name evidence="2" type="ORF">PCOS0759_LOCUS3805</name>
</gene>
<feature type="transmembrane region" description="Helical" evidence="1">
    <location>
        <begin position="163"/>
        <end position="187"/>
    </location>
</feature>
<proteinExistence type="predicted"/>
<dbReference type="EMBL" id="HBGD01004569">
    <property type="protein sequence ID" value="CAD9080565.1"/>
    <property type="molecule type" value="Transcribed_RNA"/>
</dbReference>
<evidence type="ECO:0000256" key="1">
    <source>
        <dbReference type="SAM" id="Phobius"/>
    </source>
</evidence>
<name>A0A7S1KP72_9EUKA</name>
<protein>
    <submittedName>
        <fullName evidence="2">Uncharacterized protein</fullName>
    </submittedName>
</protein>
<evidence type="ECO:0000313" key="2">
    <source>
        <dbReference type="EMBL" id="CAD9080565.1"/>
    </source>
</evidence>
<feature type="transmembrane region" description="Helical" evidence="1">
    <location>
        <begin position="12"/>
        <end position="32"/>
    </location>
</feature>
<reference evidence="2" key="1">
    <citation type="submission" date="2021-01" db="EMBL/GenBank/DDBJ databases">
        <authorList>
            <person name="Corre E."/>
            <person name="Pelletier E."/>
            <person name="Niang G."/>
            <person name="Scheremetjew M."/>
            <person name="Finn R."/>
            <person name="Kale V."/>
            <person name="Holt S."/>
            <person name="Cochrane G."/>
            <person name="Meng A."/>
            <person name="Brown T."/>
            <person name="Cohen L."/>
        </authorList>
    </citation>
    <scope>NUCLEOTIDE SEQUENCE</scope>
    <source>
        <strain evidence="2">WS</strain>
    </source>
</reference>